<accession>A0A1U6JPL8</accession>
<keyword evidence="2" id="KW-1185">Reference proteome</keyword>
<evidence type="ECO:0000313" key="2">
    <source>
        <dbReference type="Proteomes" id="UP000190476"/>
    </source>
</evidence>
<dbReference type="GeneID" id="66302637"/>
<reference evidence="2" key="1">
    <citation type="submission" date="2017-03" db="EMBL/GenBank/DDBJ databases">
        <authorList>
            <person name="Falquet L."/>
            <person name="Falquet L."/>
        </authorList>
    </citation>
    <scope>NUCLEOTIDE SEQUENCE [LARGE SCALE GENOMIC DNA]</scope>
</reference>
<organism evidence="1 2">
    <name type="scientific">Clostridium chauvoei JF4335</name>
    <dbReference type="NCBI Taxonomy" id="1351755"/>
    <lineage>
        <taxon>Bacteria</taxon>
        <taxon>Bacillati</taxon>
        <taxon>Bacillota</taxon>
        <taxon>Clostridia</taxon>
        <taxon>Eubacteriales</taxon>
        <taxon>Clostridiaceae</taxon>
        <taxon>Clostridium</taxon>
    </lineage>
</organism>
<proteinExistence type="predicted"/>
<dbReference type="OrthoDB" id="1930532at2"/>
<dbReference type="AlphaFoldDB" id="A0A1U6JPL8"/>
<dbReference type="STRING" id="1351755.CCH01_23280"/>
<evidence type="ECO:0000313" key="1">
    <source>
        <dbReference type="EMBL" id="SLK22254.1"/>
    </source>
</evidence>
<protein>
    <submittedName>
        <fullName evidence="1">Uncharacterized protein</fullName>
    </submittedName>
</protein>
<gene>
    <name evidence="1" type="ORF">CCH01_23280</name>
</gene>
<sequence length="101" mass="12088">MVNYTPGIDKTTIIVTVLCRYFNITKDEFHIFIKKKENRYLLLLLLKNYKCLEKEKLQAIINVISGKTINYNLRKAEEKLLINKDFRELYFEIEEGLDKII</sequence>
<dbReference type="EMBL" id="LT799839">
    <property type="protein sequence ID" value="SLK22254.1"/>
    <property type="molecule type" value="Genomic_DNA"/>
</dbReference>
<dbReference type="Proteomes" id="UP000190476">
    <property type="component" value="Chromosome I"/>
</dbReference>
<name>A0A1U6JPL8_9CLOT</name>
<dbReference type="RefSeq" id="WP_079481639.1">
    <property type="nucleotide sequence ID" value="NZ_CBML010000006.1"/>
</dbReference>